<dbReference type="UniPathway" id="UPA00988"/>
<evidence type="ECO:0000256" key="2">
    <source>
        <dbReference type="ARBA" id="ARBA00004496"/>
    </source>
</evidence>
<keyword evidence="6" id="KW-0963">Cytoplasm</keyword>
<dbReference type="InterPro" id="IPR019519">
    <property type="entry name" value="Elp5"/>
</dbReference>
<comment type="subcellular location">
    <subcellularLocation>
        <location evidence="2">Cytoplasm</location>
    </subcellularLocation>
    <subcellularLocation>
        <location evidence="1">Nucleus</location>
    </subcellularLocation>
</comment>
<organism evidence="10 11">
    <name type="scientific">Metschnikowia bicuspidata</name>
    <dbReference type="NCBI Taxonomy" id="27322"/>
    <lineage>
        <taxon>Eukaryota</taxon>
        <taxon>Fungi</taxon>
        <taxon>Dikarya</taxon>
        <taxon>Ascomycota</taxon>
        <taxon>Saccharomycotina</taxon>
        <taxon>Pichiomycetes</taxon>
        <taxon>Metschnikowiaceae</taxon>
        <taxon>Metschnikowia</taxon>
    </lineage>
</organism>
<keyword evidence="11" id="KW-1185">Reference proteome</keyword>
<evidence type="ECO:0000256" key="9">
    <source>
        <dbReference type="SAM" id="SignalP"/>
    </source>
</evidence>
<reference evidence="11" key="1">
    <citation type="journal article" date="2018" name="Nat. Microbiol.">
        <title>Leveraging single-cell genomics to expand the fungal tree of life.</title>
        <authorList>
            <person name="Ahrendt S.R."/>
            <person name="Quandt C.A."/>
            <person name="Ciobanu D."/>
            <person name="Clum A."/>
            <person name="Salamov A."/>
            <person name="Andreopoulos B."/>
            <person name="Cheng J.F."/>
            <person name="Woyke T."/>
            <person name="Pelin A."/>
            <person name="Henrissat B."/>
            <person name="Reynolds N.K."/>
            <person name="Benny G.L."/>
            <person name="Smith M.E."/>
            <person name="James T.Y."/>
            <person name="Grigoriev I.V."/>
        </authorList>
    </citation>
    <scope>NUCLEOTIDE SEQUENCE [LARGE SCALE GENOMIC DNA]</scope>
    <source>
        <strain evidence="11">Baker2002</strain>
    </source>
</reference>
<dbReference type="OrthoDB" id="166907at2759"/>
<dbReference type="GO" id="GO:0000049">
    <property type="term" value="F:tRNA binding"/>
    <property type="evidence" value="ECO:0007669"/>
    <property type="project" value="TreeGrafter"/>
</dbReference>
<feature type="chain" id="PRO_5020351971" description="Elongator complex protein 5" evidence="9">
    <location>
        <begin position="18"/>
        <end position="279"/>
    </location>
</feature>
<comment type="similarity">
    <text evidence="4">Belongs to the ELP5 family.</text>
</comment>
<dbReference type="PANTHER" id="PTHR15641:SF1">
    <property type="entry name" value="ELONGATOR COMPLEX PROTEIN 5"/>
    <property type="match status" value="1"/>
</dbReference>
<keyword evidence="9" id="KW-0732">Signal</keyword>
<evidence type="ECO:0000313" key="11">
    <source>
        <dbReference type="Proteomes" id="UP000268321"/>
    </source>
</evidence>
<dbReference type="PANTHER" id="PTHR15641">
    <property type="entry name" value="ELONGATOR COMPLEX PROTEIN 5"/>
    <property type="match status" value="1"/>
</dbReference>
<dbReference type="GO" id="GO:0033588">
    <property type="term" value="C:elongator holoenzyme complex"/>
    <property type="evidence" value="ECO:0007669"/>
    <property type="project" value="InterPro"/>
</dbReference>
<comment type="pathway">
    <text evidence="3">tRNA modification; 5-methoxycarbonylmethyl-2-thiouridine-tRNA biosynthesis.</text>
</comment>
<gene>
    <name evidence="10" type="ORF">METBISCDRAFT_17834</name>
</gene>
<dbReference type="GO" id="GO:0002098">
    <property type="term" value="P:tRNA wobble uridine modification"/>
    <property type="evidence" value="ECO:0007669"/>
    <property type="project" value="InterPro"/>
</dbReference>
<proteinExistence type="inferred from homology"/>
<dbReference type="EMBL" id="ML004475">
    <property type="protein sequence ID" value="RKP29774.1"/>
    <property type="molecule type" value="Genomic_DNA"/>
</dbReference>
<keyword evidence="7" id="KW-0819">tRNA processing</keyword>
<evidence type="ECO:0000256" key="4">
    <source>
        <dbReference type="ARBA" id="ARBA00009567"/>
    </source>
</evidence>
<name>A0A4P9ZAD4_9ASCO</name>
<evidence type="ECO:0000256" key="6">
    <source>
        <dbReference type="ARBA" id="ARBA00022490"/>
    </source>
</evidence>
<accession>A0A4P9ZAD4</accession>
<evidence type="ECO:0000256" key="7">
    <source>
        <dbReference type="ARBA" id="ARBA00022694"/>
    </source>
</evidence>
<evidence type="ECO:0000256" key="1">
    <source>
        <dbReference type="ARBA" id="ARBA00004123"/>
    </source>
</evidence>
<dbReference type="InterPro" id="IPR027417">
    <property type="entry name" value="P-loop_NTPase"/>
</dbReference>
<keyword evidence="8" id="KW-0539">Nucleus</keyword>
<feature type="signal peptide" evidence="9">
    <location>
        <begin position="1"/>
        <end position="17"/>
    </location>
</feature>
<dbReference type="Proteomes" id="UP000268321">
    <property type="component" value="Unassembled WGS sequence"/>
</dbReference>
<dbReference type="AlphaFoldDB" id="A0A4P9ZAD4"/>
<dbReference type="GO" id="GO:0005829">
    <property type="term" value="C:cytosol"/>
    <property type="evidence" value="ECO:0007669"/>
    <property type="project" value="TreeGrafter"/>
</dbReference>
<evidence type="ECO:0000313" key="10">
    <source>
        <dbReference type="EMBL" id="RKP29774.1"/>
    </source>
</evidence>
<evidence type="ECO:0000256" key="8">
    <source>
        <dbReference type="ARBA" id="ARBA00023242"/>
    </source>
</evidence>
<sequence length="279" mass="30714">MSLVLIRLLALKEPASLVLVLDSLLQSAHHLLREFVFHAPGAVVYLSFETATAPDYATTFLDCSRTPHAEIAAFVAANVPSKKALVIVDSLNYTGAECVAQLVSAIVRPNATVVACYHTDAPVPFSHGHPLLLAVLLHVAQAVFEVSPASDPDEELVRAGRGLLFAPSAAVHRPVFKAHLTYRRKLGKALLYVYKMDTVLHEHCELRERADDAEPADNVLAELTTFNLNTNAKQRSAREKIDMPFMEAQTEIGKMGGAIVYEYEKDDDYDEEDPYEGPF</sequence>
<evidence type="ECO:0000256" key="3">
    <source>
        <dbReference type="ARBA" id="ARBA00005043"/>
    </source>
</evidence>
<dbReference type="GO" id="GO:0005634">
    <property type="term" value="C:nucleus"/>
    <property type="evidence" value="ECO:0007669"/>
    <property type="project" value="UniProtKB-SubCell"/>
</dbReference>
<dbReference type="CDD" id="cd19496">
    <property type="entry name" value="Elp5"/>
    <property type="match status" value="1"/>
</dbReference>
<evidence type="ECO:0000256" key="5">
    <source>
        <dbReference type="ARBA" id="ARBA00020264"/>
    </source>
</evidence>
<dbReference type="Pfam" id="PF10483">
    <property type="entry name" value="Elong_Iki1"/>
    <property type="match status" value="1"/>
</dbReference>
<dbReference type="Gene3D" id="3.40.50.300">
    <property type="entry name" value="P-loop containing nucleotide triphosphate hydrolases"/>
    <property type="match status" value="1"/>
</dbReference>
<protein>
    <recommendedName>
        <fullName evidence="5">Elongator complex protein 5</fullName>
    </recommendedName>
</protein>